<feature type="domain" description="Lumazine-binding" evidence="11">
    <location>
        <begin position="99"/>
        <end position="195"/>
    </location>
</feature>
<dbReference type="RefSeq" id="WP_095062577.1">
    <property type="nucleotide sequence ID" value="NZ_FXUV02000021.1"/>
</dbReference>
<evidence type="ECO:0000256" key="5">
    <source>
        <dbReference type="ARBA" id="ARBA00013950"/>
    </source>
</evidence>
<dbReference type="SUPFAM" id="SSF63380">
    <property type="entry name" value="Riboflavin synthase domain-like"/>
    <property type="match status" value="2"/>
</dbReference>
<evidence type="ECO:0000256" key="4">
    <source>
        <dbReference type="ARBA" id="ARBA00012827"/>
    </source>
</evidence>
<dbReference type="AlphaFoldDB" id="A0A238TCT0"/>
<accession>A0A238TCT0</accession>
<name>A0A238TCT0_9NEIS</name>
<keyword evidence="7 13" id="KW-0808">Transferase</keyword>
<feature type="domain" description="Lumazine-binding" evidence="11">
    <location>
        <begin position="1"/>
        <end position="98"/>
    </location>
</feature>
<dbReference type="InterPro" id="IPR023366">
    <property type="entry name" value="ATP_synth_asu-like_sf"/>
</dbReference>
<evidence type="ECO:0000259" key="11">
    <source>
        <dbReference type="PROSITE" id="PS51177"/>
    </source>
</evidence>
<dbReference type="OrthoDB" id="9788537at2"/>
<proteinExistence type="predicted"/>
<dbReference type="PIRSF" id="PIRSF000498">
    <property type="entry name" value="Riboflavin_syn_A"/>
    <property type="match status" value="1"/>
</dbReference>
<evidence type="ECO:0000256" key="1">
    <source>
        <dbReference type="ARBA" id="ARBA00000968"/>
    </source>
</evidence>
<evidence type="ECO:0000256" key="8">
    <source>
        <dbReference type="ARBA" id="ARBA00022737"/>
    </source>
</evidence>
<dbReference type="GO" id="GO:0009231">
    <property type="term" value="P:riboflavin biosynthetic process"/>
    <property type="evidence" value="ECO:0007669"/>
    <property type="project" value="UniProtKB-KW"/>
</dbReference>
<sequence>MFTGIVQGMGKLVAIEQSSADFRSHTVELPEHMAKDLQIGASIAHNGCCLTITQINGRNVRFDLMAETLAKTNLGSLKVGDSVNLERAAKFGDEIGGHVMSGHIITQTEIVRIEKSEHNRTLFFRLPENIADYVLSKGFIGLDGCSLTIGDVANGEFNVHLIPETLQRTLFGTRQVGDKINVEIDAQTQAVVDTVKRMLAAQK</sequence>
<dbReference type="EMBL" id="FXUV01000019">
    <property type="protein sequence ID" value="SMQ12350.1"/>
    <property type="molecule type" value="Genomic_DNA"/>
</dbReference>
<dbReference type="FunFam" id="2.40.30.20:FF:000003">
    <property type="entry name" value="Riboflavin synthase, alpha subunit"/>
    <property type="match status" value="1"/>
</dbReference>
<evidence type="ECO:0000256" key="9">
    <source>
        <dbReference type="NCBIfam" id="TIGR00187"/>
    </source>
</evidence>
<dbReference type="GO" id="GO:0004746">
    <property type="term" value="F:riboflavin synthase activity"/>
    <property type="evidence" value="ECO:0007669"/>
    <property type="project" value="UniProtKB-UniRule"/>
</dbReference>
<dbReference type="NCBIfam" id="NF006767">
    <property type="entry name" value="PRK09289.1"/>
    <property type="match status" value="1"/>
</dbReference>
<evidence type="ECO:0000256" key="10">
    <source>
        <dbReference type="PROSITE-ProRule" id="PRU00524"/>
    </source>
</evidence>
<feature type="repeat" description="Lumazine-binding" evidence="10">
    <location>
        <begin position="1"/>
        <end position="98"/>
    </location>
</feature>
<dbReference type="Pfam" id="PF00677">
    <property type="entry name" value="Lum_binding"/>
    <property type="match status" value="2"/>
</dbReference>
<comment type="catalytic activity">
    <reaction evidence="1">
        <text>2 6,7-dimethyl-8-(1-D-ribityl)lumazine + H(+) = 5-amino-6-(D-ribitylamino)uracil + riboflavin</text>
        <dbReference type="Rhea" id="RHEA:20772"/>
        <dbReference type="ChEBI" id="CHEBI:15378"/>
        <dbReference type="ChEBI" id="CHEBI:15934"/>
        <dbReference type="ChEBI" id="CHEBI:57986"/>
        <dbReference type="ChEBI" id="CHEBI:58201"/>
        <dbReference type="EC" id="2.5.1.9"/>
    </reaction>
</comment>
<dbReference type="EC" id="2.5.1.9" evidence="4 9"/>
<evidence type="ECO:0000313" key="14">
    <source>
        <dbReference type="Proteomes" id="UP000215450"/>
    </source>
</evidence>
<dbReference type="Proteomes" id="UP000215450">
    <property type="component" value="Unassembled WGS sequence"/>
</dbReference>
<gene>
    <name evidence="13" type="primary">ribC</name>
    <name evidence="13" type="ORF">KEBURONENSIS_00233</name>
</gene>
<evidence type="ECO:0000313" key="12">
    <source>
        <dbReference type="EMBL" id="SMQ12350.1"/>
    </source>
</evidence>
<dbReference type="EMBL" id="FXUV02000021">
    <property type="protein sequence ID" value="SNB67603.1"/>
    <property type="molecule type" value="Genomic_DNA"/>
</dbReference>
<evidence type="ECO:0000256" key="3">
    <source>
        <dbReference type="ARBA" id="ARBA00004887"/>
    </source>
</evidence>
<protein>
    <recommendedName>
        <fullName evidence="5 9">Riboflavin synthase</fullName>
        <ecNumber evidence="4 9">2.5.1.9</ecNumber>
    </recommendedName>
</protein>
<dbReference type="PANTHER" id="PTHR21098:SF0">
    <property type="entry name" value="RIBOFLAVIN SYNTHASE"/>
    <property type="match status" value="1"/>
</dbReference>
<evidence type="ECO:0000313" key="13">
    <source>
        <dbReference type="EMBL" id="SNB67603.1"/>
    </source>
</evidence>
<dbReference type="InterPro" id="IPR001783">
    <property type="entry name" value="Lumazine-bd"/>
</dbReference>
<dbReference type="Gene3D" id="2.40.30.20">
    <property type="match status" value="2"/>
</dbReference>
<keyword evidence="14" id="KW-1185">Reference proteome</keyword>
<feature type="repeat" description="Lumazine-binding" evidence="10">
    <location>
        <begin position="99"/>
        <end position="195"/>
    </location>
</feature>
<comment type="function">
    <text evidence="2">Catalyzes the dismutation of two molecules of 6,7-dimethyl-8-ribityllumazine, resulting in the formation of riboflavin and 5-amino-6-(D-ribitylamino)uracil.</text>
</comment>
<evidence type="ECO:0000256" key="6">
    <source>
        <dbReference type="ARBA" id="ARBA00022619"/>
    </source>
</evidence>
<keyword evidence="6" id="KW-0686">Riboflavin biosynthesis</keyword>
<dbReference type="InterPro" id="IPR026017">
    <property type="entry name" value="Lumazine-bd_dom"/>
</dbReference>
<dbReference type="PANTHER" id="PTHR21098">
    <property type="entry name" value="RIBOFLAVIN SYNTHASE ALPHA CHAIN"/>
    <property type="match status" value="1"/>
</dbReference>
<comment type="pathway">
    <text evidence="3">Cofactor biosynthesis; riboflavin biosynthesis; riboflavin from 2-hydroxy-3-oxobutyl phosphate and 5-amino-6-(D-ribitylamino)uracil: step 2/2.</text>
</comment>
<organism evidence="13 14">
    <name type="scientific">Kingella negevensis</name>
    <dbReference type="NCBI Taxonomy" id="1522312"/>
    <lineage>
        <taxon>Bacteria</taxon>
        <taxon>Pseudomonadati</taxon>
        <taxon>Pseudomonadota</taxon>
        <taxon>Betaproteobacteria</taxon>
        <taxon>Neisseriales</taxon>
        <taxon>Neisseriaceae</taxon>
        <taxon>Kingella</taxon>
    </lineage>
</organism>
<dbReference type="InterPro" id="IPR017938">
    <property type="entry name" value="Riboflavin_synthase-like_b-brl"/>
</dbReference>
<dbReference type="STRING" id="1522312.GCA_900177895_00885"/>
<reference evidence="13 14" key="2">
    <citation type="submission" date="2017-06" db="EMBL/GenBank/DDBJ databases">
        <authorList>
            <person name="Kim H.J."/>
            <person name="Triplett B.A."/>
        </authorList>
    </citation>
    <scope>NUCLEOTIDE SEQUENCE [LARGE SCALE GENOMIC DNA]</scope>
    <source>
        <strain evidence="13">Kingella_eburonensis</strain>
    </source>
</reference>
<reference evidence="12" key="1">
    <citation type="submission" date="2017-05" db="EMBL/GenBank/DDBJ databases">
        <authorList>
            <person name="Song R."/>
            <person name="Chenine A.L."/>
            <person name="Ruprecht R.M."/>
        </authorList>
    </citation>
    <scope>NUCLEOTIDE SEQUENCE</scope>
    <source>
        <strain evidence="12">Kingella_eburonensis</strain>
    </source>
</reference>
<evidence type="ECO:0000256" key="2">
    <source>
        <dbReference type="ARBA" id="ARBA00002803"/>
    </source>
</evidence>
<dbReference type="PROSITE" id="PS51177">
    <property type="entry name" value="LUMAZINE_BIND"/>
    <property type="match status" value="2"/>
</dbReference>
<dbReference type="GO" id="GO:0005829">
    <property type="term" value="C:cytosol"/>
    <property type="evidence" value="ECO:0007669"/>
    <property type="project" value="TreeGrafter"/>
</dbReference>
<dbReference type="NCBIfam" id="NF009566">
    <property type="entry name" value="PRK13020.1"/>
    <property type="match status" value="1"/>
</dbReference>
<dbReference type="CDD" id="cd00402">
    <property type="entry name" value="Riboflavin_synthase_like"/>
    <property type="match status" value="1"/>
</dbReference>
<evidence type="ECO:0000256" key="7">
    <source>
        <dbReference type="ARBA" id="ARBA00022679"/>
    </source>
</evidence>
<keyword evidence="8" id="KW-0677">Repeat</keyword>
<dbReference type="NCBIfam" id="TIGR00187">
    <property type="entry name" value="ribE"/>
    <property type="match status" value="1"/>
</dbReference>